<evidence type="ECO:0000256" key="1">
    <source>
        <dbReference type="ARBA" id="ARBA00006484"/>
    </source>
</evidence>
<sequence>MATRYEAAHENPTGPGDQRPTALQIIKDEQLLGKWSDKTILITGCSSGIGIETAKALHETGATLYVTARDLNKAKGALGSLVDSDRVHLLELDLSSLASVRKAAETFLAQSKKLNILIANAGIMATPEGRTADGFELQFGTNRFAHFLFIQLLLPTLKASATSSFGSRVVVLASCTHRAGGINFEDFSFAGKYHPWIAYAQSKTANIYTASELERRFGKDGVHAHAVHPGLIFTGLLQFIDQATKDEWAKDPVIPTRAKRPEQGAATTVWAATAAALEGSGGKYLEECQVSRPAQPNFKECNFGHVEHTFDEEKERLFVGEVVGVGEALVELRSEILRARGMRWTVWGCRRAAMKFLRLTVIVS</sequence>
<dbReference type="GO" id="GO:0016491">
    <property type="term" value="F:oxidoreductase activity"/>
    <property type="evidence" value="ECO:0007669"/>
    <property type="project" value="UniProtKB-KW"/>
</dbReference>
<evidence type="ECO:0000313" key="4">
    <source>
        <dbReference type="EMBL" id="PPJ51980.1"/>
    </source>
</evidence>
<dbReference type="Proteomes" id="UP000237631">
    <property type="component" value="Unassembled WGS sequence"/>
</dbReference>
<dbReference type="PRINTS" id="PR00081">
    <property type="entry name" value="GDHRDH"/>
</dbReference>
<dbReference type="OrthoDB" id="191139at2759"/>
<dbReference type="STRING" id="357750.A0A2S6BWX0"/>
<protein>
    <submittedName>
        <fullName evidence="4">Uncharacterized protein</fullName>
    </submittedName>
</protein>
<dbReference type="SUPFAM" id="SSF51735">
    <property type="entry name" value="NAD(P)-binding Rossmann-fold domains"/>
    <property type="match status" value="1"/>
</dbReference>
<dbReference type="EMBL" id="PNEN01001728">
    <property type="protein sequence ID" value="PPJ51980.1"/>
    <property type="molecule type" value="Genomic_DNA"/>
</dbReference>
<comment type="caution">
    <text evidence="4">The sequence shown here is derived from an EMBL/GenBank/DDBJ whole genome shotgun (WGS) entry which is preliminary data.</text>
</comment>
<dbReference type="AlphaFoldDB" id="A0A2S6BWX0"/>
<comment type="similarity">
    <text evidence="1">Belongs to the short-chain dehydrogenases/reductases (SDR) family.</text>
</comment>
<evidence type="ECO:0000313" key="5">
    <source>
        <dbReference type="Proteomes" id="UP000237631"/>
    </source>
</evidence>
<organism evidence="4 5">
    <name type="scientific">Cercospora berteroae</name>
    <dbReference type="NCBI Taxonomy" id="357750"/>
    <lineage>
        <taxon>Eukaryota</taxon>
        <taxon>Fungi</taxon>
        <taxon>Dikarya</taxon>
        <taxon>Ascomycota</taxon>
        <taxon>Pezizomycotina</taxon>
        <taxon>Dothideomycetes</taxon>
        <taxon>Dothideomycetidae</taxon>
        <taxon>Mycosphaerellales</taxon>
        <taxon>Mycosphaerellaceae</taxon>
        <taxon>Cercospora</taxon>
    </lineage>
</organism>
<dbReference type="PANTHER" id="PTHR24320">
    <property type="entry name" value="RETINOL DEHYDROGENASE"/>
    <property type="match status" value="1"/>
</dbReference>
<dbReference type="InterPro" id="IPR036291">
    <property type="entry name" value="NAD(P)-bd_dom_sf"/>
</dbReference>
<name>A0A2S6BWX0_9PEZI</name>
<keyword evidence="5" id="KW-1185">Reference proteome</keyword>
<feature type="region of interest" description="Disordered" evidence="3">
    <location>
        <begin position="1"/>
        <end position="20"/>
    </location>
</feature>
<reference evidence="5" key="1">
    <citation type="journal article" date="2017" name="bioRxiv">
        <title>Conservation of a gene cluster reveals novel cercosporin biosynthetic mechanisms and extends production to the genus Colletotrichum.</title>
        <authorList>
            <person name="de Jonge R."/>
            <person name="Ebert M.K."/>
            <person name="Huitt-Roehl C.R."/>
            <person name="Pal P."/>
            <person name="Suttle J.C."/>
            <person name="Spanner R.E."/>
            <person name="Neubauer J.D."/>
            <person name="Jurick W.M.II."/>
            <person name="Stott K.A."/>
            <person name="Secor G.A."/>
            <person name="Thomma B.P.H.J."/>
            <person name="Van de Peer Y."/>
            <person name="Townsend C.A."/>
            <person name="Bolton M.D."/>
        </authorList>
    </citation>
    <scope>NUCLEOTIDE SEQUENCE [LARGE SCALE GENOMIC DNA]</scope>
    <source>
        <strain evidence="5">CBS538.71</strain>
    </source>
</reference>
<dbReference type="PANTHER" id="PTHR24320:SF272">
    <property type="entry name" value="NAD(P)-BINDING ROSSMANN-FOLD SUPERFAMILY PROTEIN"/>
    <property type="match status" value="1"/>
</dbReference>
<dbReference type="Pfam" id="PF00106">
    <property type="entry name" value="adh_short"/>
    <property type="match status" value="1"/>
</dbReference>
<gene>
    <name evidence="4" type="ORF">CBER1_10694</name>
</gene>
<accession>A0A2S6BWX0</accession>
<keyword evidence="2" id="KW-0560">Oxidoreductase</keyword>
<evidence type="ECO:0000256" key="2">
    <source>
        <dbReference type="ARBA" id="ARBA00023002"/>
    </source>
</evidence>
<proteinExistence type="inferred from homology"/>
<dbReference type="Gene3D" id="3.40.50.720">
    <property type="entry name" value="NAD(P)-binding Rossmann-like Domain"/>
    <property type="match status" value="1"/>
</dbReference>
<dbReference type="InterPro" id="IPR002347">
    <property type="entry name" value="SDR_fam"/>
</dbReference>
<evidence type="ECO:0000256" key="3">
    <source>
        <dbReference type="SAM" id="MobiDB-lite"/>
    </source>
</evidence>